<dbReference type="EMBL" id="CALNXK010000121">
    <property type="protein sequence ID" value="CAH3161721.1"/>
    <property type="molecule type" value="Genomic_DNA"/>
</dbReference>
<accession>A0ABN8QCI2</accession>
<protein>
    <submittedName>
        <fullName evidence="2">Uncharacterized protein</fullName>
    </submittedName>
</protein>
<proteinExistence type="predicted"/>
<feature type="region of interest" description="Disordered" evidence="1">
    <location>
        <begin position="195"/>
        <end position="220"/>
    </location>
</feature>
<organism evidence="2 3">
    <name type="scientific">Porites lobata</name>
    <dbReference type="NCBI Taxonomy" id="104759"/>
    <lineage>
        <taxon>Eukaryota</taxon>
        <taxon>Metazoa</taxon>
        <taxon>Cnidaria</taxon>
        <taxon>Anthozoa</taxon>
        <taxon>Hexacorallia</taxon>
        <taxon>Scleractinia</taxon>
        <taxon>Fungiina</taxon>
        <taxon>Poritidae</taxon>
        <taxon>Porites</taxon>
    </lineage>
</organism>
<keyword evidence="3" id="KW-1185">Reference proteome</keyword>
<evidence type="ECO:0000313" key="3">
    <source>
        <dbReference type="Proteomes" id="UP001159405"/>
    </source>
</evidence>
<evidence type="ECO:0000313" key="2">
    <source>
        <dbReference type="EMBL" id="CAH3161721.1"/>
    </source>
</evidence>
<name>A0ABN8QCI2_9CNID</name>
<dbReference type="Proteomes" id="UP001159405">
    <property type="component" value="Unassembled WGS sequence"/>
</dbReference>
<reference evidence="2 3" key="1">
    <citation type="submission" date="2022-05" db="EMBL/GenBank/DDBJ databases">
        <authorList>
            <consortium name="Genoscope - CEA"/>
            <person name="William W."/>
        </authorList>
    </citation>
    <scope>NUCLEOTIDE SEQUENCE [LARGE SCALE GENOMIC DNA]</scope>
</reference>
<feature type="region of interest" description="Disordered" evidence="1">
    <location>
        <begin position="79"/>
        <end position="126"/>
    </location>
</feature>
<evidence type="ECO:0000256" key="1">
    <source>
        <dbReference type="SAM" id="MobiDB-lite"/>
    </source>
</evidence>
<sequence>MAQGRERTNFVPRTACVSPFWKHSTPSNVVTLRMRPPQTPFTSLDTFMAAHSPQRFCQARQKYILKPLTVDKGITDAGYAPVQQKTRNNPDDARCKSVKQQRQSQFTHRNPQSNTYTTPDSSCSDGENRVLPLGKCKINNEELLSSDGAAELYRSSFFRPGPKIPLTFNRSTSIPTMPCSTSDLIAIGTIPITSQRQTPVKPMSRSSSEEDIQVMPKSKQGGLWKTKATLNLKGCKYPDPMVGASPSFQARITEMAQLEIETIRFEKTKKTRKKASSS</sequence>
<comment type="caution">
    <text evidence="2">The sequence shown here is derived from an EMBL/GenBank/DDBJ whole genome shotgun (WGS) entry which is preliminary data.</text>
</comment>
<gene>
    <name evidence="2" type="ORF">PLOB_00005109</name>
</gene>
<feature type="compositionally biased region" description="Polar residues" evidence="1">
    <location>
        <begin position="98"/>
        <end position="125"/>
    </location>
</feature>